<name>A0A2S0KCQ5_9ACTN</name>
<sequence length="310" mass="32726">MKAGTRLVVYGLGLVVAFAAAFGIARAVVPQTTVDSWNERAAEHGAHDDAAHDEGTDSHDGHAADGLSLESGGFMLSTVEAPTTLGADGRLSFQILDRGGVPVTDYAVEHGKELHLIVVRTDGTQFRHVHPELDRNSGTWSLPWRWEAAGAYRVYADFVPAGDGASGITLSQLVEVGGGAFEPVPARPVRTAEVDGFTVTVDGDLVAGSAQTLTLTVARDGRPVTELQPYLGAYGHLVALRQGDLAYLHVHADGAEPAEGQTAGPDLKFAAAAPTEGRYLLYLDFQADGAVHTAQFVLDAHGAHEHDHEK</sequence>
<feature type="region of interest" description="Disordered" evidence="1">
    <location>
        <begin position="44"/>
        <end position="64"/>
    </location>
</feature>
<dbReference type="RefSeq" id="WP_105941202.1">
    <property type="nucleotide sequence ID" value="NZ_CP027433.1"/>
</dbReference>
<dbReference type="EMBL" id="CP027433">
    <property type="protein sequence ID" value="AVL99467.1"/>
    <property type="molecule type" value="Genomic_DNA"/>
</dbReference>
<proteinExistence type="predicted"/>
<feature type="compositionally biased region" description="Basic and acidic residues" evidence="1">
    <location>
        <begin position="44"/>
        <end position="63"/>
    </location>
</feature>
<keyword evidence="3" id="KW-1185">Reference proteome</keyword>
<dbReference type="KEGG" id="git:C6V83_03385"/>
<reference evidence="2 3" key="1">
    <citation type="submission" date="2018-03" db="EMBL/GenBank/DDBJ databases">
        <title>Characteristics and genome of n-alkane degrading marine bacteria Gordonia iterans isolated from crude oil contaminated in Tae-an, South Korea.</title>
        <authorList>
            <person name="Lee S.-S."/>
            <person name="Kim H."/>
        </authorList>
    </citation>
    <scope>NUCLEOTIDE SEQUENCE [LARGE SCALE GENOMIC DNA]</scope>
    <source>
        <strain evidence="2 3">Co17</strain>
    </source>
</reference>
<dbReference type="OrthoDB" id="128043at2"/>
<organism evidence="2 3">
    <name type="scientific">Gordonia iterans</name>
    <dbReference type="NCBI Taxonomy" id="1004901"/>
    <lineage>
        <taxon>Bacteria</taxon>
        <taxon>Bacillati</taxon>
        <taxon>Actinomycetota</taxon>
        <taxon>Actinomycetes</taxon>
        <taxon>Mycobacteriales</taxon>
        <taxon>Gordoniaceae</taxon>
        <taxon>Gordonia</taxon>
    </lineage>
</organism>
<accession>A0A2S0KCQ5</accession>
<evidence type="ECO:0000313" key="2">
    <source>
        <dbReference type="EMBL" id="AVL99467.1"/>
    </source>
</evidence>
<protein>
    <submittedName>
        <fullName evidence="2">Heavy metal-binding domain-containing protein</fullName>
    </submittedName>
</protein>
<gene>
    <name evidence="2" type="ORF">C6V83_03385</name>
</gene>
<evidence type="ECO:0000256" key="1">
    <source>
        <dbReference type="SAM" id="MobiDB-lite"/>
    </source>
</evidence>
<evidence type="ECO:0000313" key="3">
    <source>
        <dbReference type="Proteomes" id="UP000239814"/>
    </source>
</evidence>
<dbReference type="Proteomes" id="UP000239814">
    <property type="component" value="Chromosome"/>
</dbReference>
<dbReference type="AlphaFoldDB" id="A0A2S0KCQ5"/>